<gene>
    <name evidence="7" type="ORF">D7X32_21570</name>
</gene>
<dbReference type="RefSeq" id="WP_120604450.1">
    <property type="nucleotide sequence ID" value="NZ_RAWE01000079.1"/>
</dbReference>
<dbReference type="Pfam" id="PF10136">
    <property type="entry name" value="SpecificRecomb"/>
    <property type="match status" value="1"/>
</dbReference>
<dbReference type="AlphaFoldDB" id="A0A3A8KF54"/>
<evidence type="ECO:0000256" key="6">
    <source>
        <dbReference type="SAM" id="Phobius"/>
    </source>
</evidence>
<evidence type="ECO:0000313" key="7">
    <source>
        <dbReference type="EMBL" id="RKH01092.1"/>
    </source>
</evidence>
<feature type="transmembrane region" description="Helical" evidence="6">
    <location>
        <begin position="642"/>
        <end position="669"/>
    </location>
</feature>
<dbReference type="GO" id="GO:0016020">
    <property type="term" value="C:membrane"/>
    <property type="evidence" value="ECO:0007669"/>
    <property type="project" value="UniProtKB-SubCell"/>
</dbReference>
<dbReference type="OrthoDB" id="5688397at2"/>
<dbReference type="PIRSF" id="PIRSF015380">
    <property type="entry name" value="Site-sp_rcmb"/>
    <property type="match status" value="1"/>
</dbReference>
<evidence type="ECO:0000256" key="1">
    <source>
        <dbReference type="ARBA" id="ARBA00004141"/>
    </source>
</evidence>
<feature type="transmembrane region" description="Helical" evidence="6">
    <location>
        <begin position="412"/>
        <end position="433"/>
    </location>
</feature>
<sequence length="723" mass="77452">MTVSTPAPQLLVRVVPSAREVDAFCVQHAPRAPGHPAVRDLLKLLSELPGDGLEPRLEWVERWMHWMRDRIPAHGLTDTDDRALSPANSRLSLLVRVLEGESGMRASVTRLVAGVCAGSRGLKLFAQVGLSAGNGFFSELTDRFVRGVLPAPPEPGKLSELLLRLFPVPEDAEWLGALSPALLARLTSLVGDPPPPEPTPSARVRGDLMDALLLLGVQVAGLGLAEDVRDRSPELSFRASPFLRLRLVCDAVLARDGAQEALSDLARVVEDCRGVVRSVTRHLEESGVSVDLVYRLERIRRGLDRMEAIARVLAAARGEARWREALALLSDLLEYAHADRSVRALVRRNARLMARKIIERTGNTGEHYITSTQDEFHRMVHSAAGGGFLTAFTALMKFFLAGLPLAPFFAEFFAALNYAGSFVVMQFLGFTLATKQPSMTASTLAAAVGEEAGPEDDGSQRMERLAALVPRITRSQLAAALGNLGCVLPVAVALALGLQLLTGHSLLSVHKAESVVESLHPWHTATLLWAAFTGVLLWASSVAAGWFENFVVYRRLPEALAHHRVLRSLLGVNGARRVADALEHHAAGVGGSVTLGVLLAFMPGIGGFFGLPLDVRHVTLSFGSLAFAGCTLGPSAVMEPGFLAAVLGVLVIGALNFGVSFALALGVALRARDVPVRECLRFLGAVALRFLRHPLPFLIPPPDESAPSGTEAQVVPLAGPPGH</sequence>
<keyword evidence="8" id="KW-1185">Reference proteome</keyword>
<evidence type="ECO:0000256" key="2">
    <source>
        <dbReference type="ARBA" id="ARBA00022692"/>
    </source>
</evidence>
<feature type="transmembrane region" description="Helical" evidence="6">
    <location>
        <begin position="527"/>
        <end position="547"/>
    </location>
</feature>
<dbReference type="Proteomes" id="UP000268313">
    <property type="component" value="Unassembled WGS sequence"/>
</dbReference>
<reference evidence="8" key="1">
    <citation type="submission" date="2018-09" db="EMBL/GenBank/DDBJ databases">
        <authorList>
            <person name="Livingstone P.G."/>
            <person name="Whitworth D.E."/>
        </authorList>
    </citation>
    <scope>NUCLEOTIDE SEQUENCE [LARGE SCALE GENOMIC DNA]</scope>
    <source>
        <strain evidence="8">CA043D</strain>
    </source>
</reference>
<evidence type="ECO:0000256" key="4">
    <source>
        <dbReference type="ARBA" id="ARBA00023136"/>
    </source>
</evidence>
<keyword evidence="3 6" id="KW-1133">Transmembrane helix</keyword>
<proteinExistence type="predicted"/>
<dbReference type="Gene3D" id="1.20.1080.10">
    <property type="entry name" value="Glycerol uptake facilitator protein"/>
    <property type="match status" value="1"/>
</dbReference>
<name>A0A3A8KF54_9BACT</name>
<feature type="transmembrane region" description="Helical" evidence="6">
    <location>
        <begin position="586"/>
        <end position="611"/>
    </location>
</feature>
<dbReference type="InterPro" id="IPR011385">
    <property type="entry name" value="Site-sp_rcmbase"/>
</dbReference>
<evidence type="ECO:0000256" key="3">
    <source>
        <dbReference type="ARBA" id="ARBA00022989"/>
    </source>
</evidence>
<keyword evidence="4 6" id="KW-0472">Membrane</keyword>
<feature type="transmembrane region" description="Helical" evidence="6">
    <location>
        <begin position="481"/>
        <end position="507"/>
    </location>
</feature>
<feature type="region of interest" description="Disordered" evidence="5">
    <location>
        <begin position="702"/>
        <end position="723"/>
    </location>
</feature>
<accession>A0A3A8KF54</accession>
<organism evidence="7 8">
    <name type="scientific">Corallococcus carmarthensis</name>
    <dbReference type="NCBI Taxonomy" id="2316728"/>
    <lineage>
        <taxon>Bacteria</taxon>
        <taxon>Pseudomonadati</taxon>
        <taxon>Myxococcota</taxon>
        <taxon>Myxococcia</taxon>
        <taxon>Myxococcales</taxon>
        <taxon>Cystobacterineae</taxon>
        <taxon>Myxococcaceae</taxon>
        <taxon>Corallococcus</taxon>
    </lineage>
</organism>
<protein>
    <submittedName>
        <fullName evidence="7">Gliding motility protein</fullName>
    </submittedName>
</protein>
<dbReference type="EMBL" id="RAWE01000079">
    <property type="protein sequence ID" value="RKH01092.1"/>
    <property type="molecule type" value="Genomic_DNA"/>
</dbReference>
<evidence type="ECO:0000256" key="5">
    <source>
        <dbReference type="SAM" id="MobiDB-lite"/>
    </source>
</evidence>
<keyword evidence="2 6" id="KW-0812">Transmembrane</keyword>
<evidence type="ECO:0000313" key="8">
    <source>
        <dbReference type="Proteomes" id="UP000268313"/>
    </source>
</evidence>
<comment type="caution">
    <text evidence="7">The sequence shown here is derived from an EMBL/GenBank/DDBJ whole genome shotgun (WGS) entry which is preliminary data.</text>
</comment>
<comment type="subcellular location">
    <subcellularLocation>
        <location evidence="1">Membrane</location>
        <topology evidence="1">Multi-pass membrane protein</topology>
    </subcellularLocation>
</comment>
<dbReference type="InterPro" id="IPR023271">
    <property type="entry name" value="Aquaporin-like"/>
</dbReference>